<name>A0AAV2QSY4_MEGNR</name>
<comment type="caution">
    <text evidence="1">The sequence shown here is derived from an EMBL/GenBank/DDBJ whole genome shotgun (WGS) entry which is preliminary data.</text>
</comment>
<reference evidence="1 2" key="1">
    <citation type="submission" date="2024-05" db="EMBL/GenBank/DDBJ databases">
        <authorList>
            <person name="Wallberg A."/>
        </authorList>
    </citation>
    <scope>NUCLEOTIDE SEQUENCE [LARGE SCALE GENOMIC DNA]</scope>
</reference>
<organism evidence="1 2">
    <name type="scientific">Meganyctiphanes norvegica</name>
    <name type="common">Northern krill</name>
    <name type="synonym">Thysanopoda norvegica</name>
    <dbReference type="NCBI Taxonomy" id="48144"/>
    <lineage>
        <taxon>Eukaryota</taxon>
        <taxon>Metazoa</taxon>
        <taxon>Ecdysozoa</taxon>
        <taxon>Arthropoda</taxon>
        <taxon>Crustacea</taxon>
        <taxon>Multicrustacea</taxon>
        <taxon>Malacostraca</taxon>
        <taxon>Eumalacostraca</taxon>
        <taxon>Eucarida</taxon>
        <taxon>Euphausiacea</taxon>
        <taxon>Euphausiidae</taxon>
        <taxon>Meganyctiphanes</taxon>
    </lineage>
</organism>
<accession>A0AAV2QSY4</accession>
<protein>
    <submittedName>
        <fullName evidence="1">Uncharacterized protein</fullName>
    </submittedName>
</protein>
<evidence type="ECO:0000313" key="1">
    <source>
        <dbReference type="EMBL" id="CAL4100057.1"/>
    </source>
</evidence>
<feature type="non-terminal residue" evidence="1">
    <location>
        <position position="1"/>
    </location>
</feature>
<proteinExistence type="predicted"/>
<sequence>VVYDNSLRIYFKSIFTLDKITAPYFHLYFKETMLMRHHYVLFVVVVQITTHLAPAVCGIPQYEIGEDILCPDPEVIAPCTCELTDDEYMPPSKMNCYGITREILEIVLSVDFPNDIARLEVKGSNITNLSEVSFVRRDDLKKLKNLHVISVHRTSSGLSRKNTLNLVNIR</sequence>
<feature type="non-terminal residue" evidence="1">
    <location>
        <position position="170"/>
    </location>
</feature>
<evidence type="ECO:0000313" key="2">
    <source>
        <dbReference type="Proteomes" id="UP001497623"/>
    </source>
</evidence>
<dbReference type="AlphaFoldDB" id="A0AAV2QSY4"/>
<dbReference type="EMBL" id="CAXKWB010011106">
    <property type="protein sequence ID" value="CAL4100057.1"/>
    <property type="molecule type" value="Genomic_DNA"/>
</dbReference>
<keyword evidence="2" id="KW-1185">Reference proteome</keyword>
<gene>
    <name evidence="1" type="ORF">MNOR_LOCUS16701</name>
</gene>
<dbReference type="Proteomes" id="UP001497623">
    <property type="component" value="Unassembled WGS sequence"/>
</dbReference>